<name>A0A2H6NA57_9SAUR</name>
<accession>A0A2H6NA57</accession>
<protein>
    <submittedName>
        <fullName evidence="1">Uncharacterized protein</fullName>
    </submittedName>
</protein>
<dbReference type="EMBL" id="IACI01073983">
    <property type="protein sequence ID" value="LAA27998.1"/>
    <property type="molecule type" value="Transcribed_RNA"/>
</dbReference>
<reference evidence="1" key="2">
    <citation type="submission" date="2017-12" db="EMBL/GenBank/DDBJ databases">
        <title>Coralsnake Venomics: Analyses of Venom Gland Transcriptomes and Proteomes of Six Brazilian Taxa.</title>
        <authorList>
            <person name="Aird S.D."/>
            <person name="Jorge da Silva N."/>
            <person name="Qiu L."/>
            <person name="Villar-Briones A."/>
            <person name="Aparecida-Saddi V."/>
            <person name="Campos-Telles M.P."/>
            <person name="Grau M."/>
            <person name="Mikheyev A.S."/>
        </authorList>
    </citation>
    <scope>NUCLEOTIDE SEQUENCE</scope>
    <source>
        <tissue evidence="1">Venom_gland</tissue>
    </source>
</reference>
<organism evidence="1">
    <name type="scientific">Micrurus carvalhoi</name>
    <dbReference type="NCBI Taxonomy" id="3147026"/>
    <lineage>
        <taxon>Eukaryota</taxon>
        <taxon>Metazoa</taxon>
        <taxon>Chordata</taxon>
        <taxon>Craniata</taxon>
        <taxon>Vertebrata</taxon>
        <taxon>Euteleostomi</taxon>
        <taxon>Lepidosauria</taxon>
        <taxon>Squamata</taxon>
        <taxon>Bifurcata</taxon>
        <taxon>Unidentata</taxon>
        <taxon>Episquamata</taxon>
        <taxon>Toxicofera</taxon>
        <taxon>Serpentes</taxon>
        <taxon>Colubroidea</taxon>
        <taxon>Elapidae</taxon>
        <taxon>Elapinae</taxon>
        <taxon>Micrurus</taxon>
    </lineage>
</organism>
<proteinExistence type="predicted"/>
<dbReference type="AlphaFoldDB" id="A0A2H6NA57"/>
<dbReference type="EMBL" id="IACI01073982">
    <property type="protein sequence ID" value="LAA27996.1"/>
    <property type="molecule type" value="Transcribed_RNA"/>
</dbReference>
<evidence type="ECO:0000313" key="1">
    <source>
        <dbReference type="EMBL" id="LAA27996.1"/>
    </source>
</evidence>
<reference evidence="1" key="1">
    <citation type="submission" date="2017-07" db="EMBL/GenBank/DDBJ databases">
        <authorList>
            <person name="Mikheyev A."/>
            <person name="Grau M."/>
        </authorList>
    </citation>
    <scope>NUCLEOTIDE SEQUENCE</scope>
    <source>
        <tissue evidence="1">Venom_gland</tissue>
    </source>
</reference>
<sequence>MVGNESTLPSGPLASLTRAVRIFKTFILKSSTNLVQILRRPNFRKRSGHESFARHPDLALGEFKALGGFGTIKRGLFSFFKKQTKKTKIKENKQETFKK</sequence>